<sequence length="24" mass="3039">MLFASLPEFSLRFVWYMYTLMTKY</sequence>
<dbReference type="EMBL" id="GGEC01077743">
    <property type="protein sequence ID" value="MBX58227.1"/>
    <property type="molecule type" value="Transcribed_RNA"/>
</dbReference>
<evidence type="ECO:0000313" key="1">
    <source>
        <dbReference type="EMBL" id="MBX58227.1"/>
    </source>
</evidence>
<name>A0A2P2PU11_RHIMU</name>
<dbReference type="AlphaFoldDB" id="A0A2P2PU11"/>
<protein>
    <submittedName>
        <fullName evidence="1">Uncharacterized protein</fullName>
    </submittedName>
</protein>
<organism evidence="1">
    <name type="scientific">Rhizophora mucronata</name>
    <name type="common">Asiatic mangrove</name>
    <dbReference type="NCBI Taxonomy" id="61149"/>
    <lineage>
        <taxon>Eukaryota</taxon>
        <taxon>Viridiplantae</taxon>
        <taxon>Streptophyta</taxon>
        <taxon>Embryophyta</taxon>
        <taxon>Tracheophyta</taxon>
        <taxon>Spermatophyta</taxon>
        <taxon>Magnoliopsida</taxon>
        <taxon>eudicotyledons</taxon>
        <taxon>Gunneridae</taxon>
        <taxon>Pentapetalae</taxon>
        <taxon>rosids</taxon>
        <taxon>fabids</taxon>
        <taxon>Malpighiales</taxon>
        <taxon>Rhizophoraceae</taxon>
        <taxon>Rhizophora</taxon>
    </lineage>
</organism>
<proteinExistence type="predicted"/>
<accession>A0A2P2PU11</accession>
<reference evidence="1" key="1">
    <citation type="submission" date="2018-02" db="EMBL/GenBank/DDBJ databases">
        <title>Rhizophora mucronata_Transcriptome.</title>
        <authorList>
            <person name="Meera S.P."/>
            <person name="Sreeshan A."/>
            <person name="Augustine A."/>
        </authorList>
    </citation>
    <scope>NUCLEOTIDE SEQUENCE</scope>
    <source>
        <tissue evidence="1">Leaf</tissue>
    </source>
</reference>